<dbReference type="Gene3D" id="3.40.50.1100">
    <property type="match status" value="2"/>
</dbReference>
<name>A0ABQ2GRR4_9DEIO</name>
<dbReference type="InterPro" id="IPR027278">
    <property type="entry name" value="ACCD_DCysDesulf"/>
</dbReference>
<evidence type="ECO:0000313" key="7">
    <source>
        <dbReference type="Proteomes" id="UP000661918"/>
    </source>
</evidence>
<dbReference type="RefSeq" id="WP_188903577.1">
    <property type="nucleotide sequence ID" value="NZ_BMOM01000012.1"/>
</dbReference>
<dbReference type="InterPro" id="IPR036052">
    <property type="entry name" value="TrpB-like_PALP_sf"/>
</dbReference>
<keyword evidence="7" id="KW-1185">Reference proteome</keyword>
<sequence>MPPHPPLVTPAEIQAAHARLQGRIYRTPLVPFPALPALWLKAENLQYGGAFKLRGAFNKLLSLTPAQRAHGVVAHSSGNHAGAVAHAARALGIPAVVVMPAGAPRTKLEATRACGAEVVLVGNASEERAARAAELARDRGLTPVPPYDDAHIIAGAGTVGLEILEDRPDVETVLVPVSGGGLISGVAAAVKGLRPDVRVIGVEPELAADARASLHAAERVSWEAGEVARTLADGLRVQQLGELTWAHIRAHVDDIVTVSETQLRRAVRDTARRAHLVAEPSGAVTVAAALYGGHDFGPGPVVAVVSGGNLDLSLLTELLSAEA</sequence>
<evidence type="ECO:0000256" key="3">
    <source>
        <dbReference type="ARBA" id="ARBA00022898"/>
    </source>
</evidence>
<dbReference type="SUPFAM" id="SSF53686">
    <property type="entry name" value="Tryptophan synthase beta subunit-like PLP-dependent enzymes"/>
    <property type="match status" value="1"/>
</dbReference>
<gene>
    <name evidence="6" type="primary">ilvA</name>
    <name evidence="6" type="ORF">GCM10010841_17890</name>
</gene>
<dbReference type="PIRSF" id="PIRSF006278">
    <property type="entry name" value="ACCD_DCysDesulf"/>
    <property type="match status" value="1"/>
</dbReference>
<dbReference type="Pfam" id="PF00291">
    <property type="entry name" value="PALP"/>
    <property type="match status" value="1"/>
</dbReference>
<dbReference type="PANTHER" id="PTHR48078">
    <property type="entry name" value="THREONINE DEHYDRATASE, MITOCHONDRIAL-RELATED"/>
    <property type="match status" value="1"/>
</dbReference>
<organism evidence="6 7">
    <name type="scientific">Deinococcus aerophilus</name>
    <dbReference type="NCBI Taxonomy" id="522488"/>
    <lineage>
        <taxon>Bacteria</taxon>
        <taxon>Thermotogati</taxon>
        <taxon>Deinococcota</taxon>
        <taxon>Deinococci</taxon>
        <taxon>Deinococcales</taxon>
        <taxon>Deinococcaceae</taxon>
        <taxon>Deinococcus</taxon>
    </lineage>
</organism>
<dbReference type="PANTHER" id="PTHR48078:SF6">
    <property type="entry name" value="L-THREONINE DEHYDRATASE CATABOLIC TDCB"/>
    <property type="match status" value="1"/>
</dbReference>
<comment type="caution">
    <text evidence="6">The sequence shown here is derived from an EMBL/GenBank/DDBJ whole genome shotgun (WGS) entry which is preliminary data.</text>
</comment>
<dbReference type="InterPro" id="IPR050147">
    <property type="entry name" value="Ser/Thr_Dehydratase"/>
</dbReference>
<evidence type="ECO:0000313" key="6">
    <source>
        <dbReference type="EMBL" id="GGM09865.1"/>
    </source>
</evidence>
<dbReference type="EMBL" id="BMOM01000012">
    <property type="protein sequence ID" value="GGM09865.1"/>
    <property type="molecule type" value="Genomic_DNA"/>
</dbReference>
<dbReference type="InterPro" id="IPR000634">
    <property type="entry name" value="Ser/Thr_deHydtase_PyrdxlP-BS"/>
</dbReference>
<keyword evidence="3" id="KW-0663">Pyridoxal phosphate</keyword>
<comment type="similarity">
    <text evidence="2">Belongs to the ACC deaminase/D-cysteine desulfhydrase family.</text>
</comment>
<protein>
    <submittedName>
        <fullName evidence="6">Serine/threonine dehydratase</fullName>
    </submittedName>
</protein>
<keyword evidence="4" id="KW-0456">Lyase</keyword>
<reference evidence="7" key="1">
    <citation type="journal article" date="2019" name="Int. J. Syst. Evol. Microbiol.">
        <title>The Global Catalogue of Microorganisms (GCM) 10K type strain sequencing project: providing services to taxonomists for standard genome sequencing and annotation.</title>
        <authorList>
            <consortium name="The Broad Institute Genomics Platform"/>
            <consortium name="The Broad Institute Genome Sequencing Center for Infectious Disease"/>
            <person name="Wu L."/>
            <person name="Ma J."/>
        </authorList>
    </citation>
    <scope>NUCLEOTIDE SEQUENCE [LARGE SCALE GENOMIC DNA]</scope>
    <source>
        <strain evidence="7">JCM 15443</strain>
    </source>
</reference>
<evidence type="ECO:0000256" key="1">
    <source>
        <dbReference type="ARBA" id="ARBA00001933"/>
    </source>
</evidence>
<dbReference type="Proteomes" id="UP000661918">
    <property type="component" value="Unassembled WGS sequence"/>
</dbReference>
<dbReference type="InterPro" id="IPR001926">
    <property type="entry name" value="TrpB-like_PALP"/>
</dbReference>
<comment type="cofactor">
    <cofactor evidence="1">
        <name>pyridoxal 5'-phosphate</name>
        <dbReference type="ChEBI" id="CHEBI:597326"/>
    </cofactor>
</comment>
<evidence type="ECO:0000256" key="2">
    <source>
        <dbReference type="ARBA" id="ARBA00008639"/>
    </source>
</evidence>
<dbReference type="PROSITE" id="PS00165">
    <property type="entry name" value="DEHYDRATASE_SER_THR"/>
    <property type="match status" value="1"/>
</dbReference>
<feature type="domain" description="Tryptophan synthase beta chain-like PALP" evidence="5">
    <location>
        <begin position="23"/>
        <end position="307"/>
    </location>
</feature>
<accession>A0ABQ2GRR4</accession>
<evidence type="ECO:0000256" key="4">
    <source>
        <dbReference type="ARBA" id="ARBA00023239"/>
    </source>
</evidence>
<dbReference type="CDD" id="cd01562">
    <property type="entry name" value="Thr-dehyd"/>
    <property type="match status" value="1"/>
</dbReference>
<proteinExistence type="inferred from homology"/>
<evidence type="ECO:0000259" key="5">
    <source>
        <dbReference type="Pfam" id="PF00291"/>
    </source>
</evidence>